<keyword evidence="2" id="KW-0964">Secreted</keyword>
<keyword evidence="11" id="KW-1133">Transmembrane helix</keyword>
<name>A0A4R6RXG0_9MICO</name>
<evidence type="ECO:0000256" key="2">
    <source>
        <dbReference type="ARBA" id="ARBA00022525"/>
    </source>
</evidence>
<evidence type="ECO:0000313" key="16">
    <source>
        <dbReference type="Proteomes" id="UP000295601"/>
    </source>
</evidence>
<keyword evidence="3" id="KW-0645">Protease</keyword>
<evidence type="ECO:0000256" key="6">
    <source>
        <dbReference type="ARBA" id="ARBA00022825"/>
    </source>
</evidence>
<dbReference type="InterPro" id="IPR000209">
    <property type="entry name" value="Peptidase_S8/S53_dom"/>
</dbReference>
<dbReference type="PROSITE" id="PS50847">
    <property type="entry name" value="GRAM_POS_ANCHORING"/>
    <property type="match status" value="1"/>
</dbReference>
<dbReference type="GO" id="GO:0006508">
    <property type="term" value="P:proteolysis"/>
    <property type="evidence" value="ECO:0007669"/>
    <property type="project" value="UniProtKB-KW"/>
</dbReference>
<feature type="region of interest" description="Disordered" evidence="10">
    <location>
        <begin position="780"/>
        <end position="812"/>
    </location>
</feature>
<dbReference type="Proteomes" id="UP000295601">
    <property type="component" value="Unassembled WGS sequence"/>
</dbReference>
<gene>
    <name evidence="15" type="ORF">EDF62_2531</name>
</gene>
<evidence type="ECO:0000256" key="9">
    <source>
        <dbReference type="ARBA" id="ARBA00023326"/>
    </source>
</evidence>
<organism evidence="15 16">
    <name type="scientific">Leucobacter luti</name>
    <dbReference type="NCBI Taxonomy" id="340320"/>
    <lineage>
        <taxon>Bacteria</taxon>
        <taxon>Bacillati</taxon>
        <taxon>Actinomycetota</taxon>
        <taxon>Actinomycetes</taxon>
        <taxon>Micrococcales</taxon>
        <taxon>Microbacteriaceae</taxon>
        <taxon>Leucobacter</taxon>
    </lineage>
</organism>
<dbReference type="OrthoDB" id="9813435at2"/>
<dbReference type="SUPFAM" id="SSF49265">
    <property type="entry name" value="Fibronectin type III"/>
    <property type="match status" value="1"/>
</dbReference>
<keyword evidence="9" id="KW-0119">Carbohydrate metabolism</keyword>
<dbReference type="Gene3D" id="3.40.50.200">
    <property type="entry name" value="Peptidase S8/S53 domain"/>
    <property type="match status" value="2"/>
</dbReference>
<keyword evidence="6" id="KW-0720">Serine protease</keyword>
<reference evidence="15 16" key="1">
    <citation type="submission" date="2019-03" db="EMBL/GenBank/DDBJ databases">
        <title>Genomic analyses of the natural microbiome of Caenorhabditis elegans.</title>
        <authorList>
            <person name="Samuel B."/>
        </authorList>
    </citation>
    <scope>NUCLEOTIDE SEQUENCE [LARGE SCALE GENOMIC DNA]</scope>
    <source>
        <strain evidence="15 16">JUb18</strain>
    </source>
</reference>
<accession>A0A4R6RXG0</accession>
<keyword evidence="16" id="KW-1185">Reference proteome</keyword>
<protein>
    <submittedName>
        <fullName evidence="15">Fibronectin type III domain protein</fullName>
    </submittedName>
</protein>
<feature type="signal peptide" evidence="12">
    <location>
        <begin position="1"/>
        <end position="28"/>
    </location>
</feature>
<comment type="caution">
    <text evidence="15">The sequence shown here is derived from an EMBL/GenBank/DDBJ whole genome shotgun (WGS) entry which is preliminary data.</text>
</comment>
<dbReference type="CDD" id="cd00063">
    <property type="entry name" value="FN3"/>
    <property type="match status" value="1"/>
</dbReference>
<dbReference type="InterPro" id="IPR019931">
    <property type="entry name" value="LPXTG_anchor"/>
</dbReference>
<proteinExistence type="predicted"/>
<dbReference type="GO" id="GO:0000272">
    <property type="term" value="P:polysaccharide catabolic process"/>
    <property type="evidence" value="ECO:0007669"/>
    <property type="project" value="UniProtKB-KW"/>
</dbReference>
<evidence type="ECO:0000256" key="5">
    <source>
        <dbReference type="ARBA" id="ARBA00022801"/>
    </source>
</evidence>
<feature type="domain" description="Gram-positive cocci surface proteins LPxTG" evidence="13">
    <location>
        <begin position="809"/>
        <end position="846"/>
    </location>
</feature>
<dbReference type="Pfam" id="PF00041">
    <property type="entry name" value="fn3"/>
    <property type="match status" value="1"/>
</dbReference>
<evidence type="ECO:0000259" key="13">
    <source>
        <dbReference type="PROSITE" id="PS50847"/>
    </source>
</evidence>
<dbReference type="GO" id="GO:0016798">
    <property type="term" value="F:hydrolase activity, acting on glycosyl bonds"/>
    <property type="evidence" value="ECO:0007669"/>
    <property type="project" value="UniProtKB-KW"/>
</dbReference>
<dbReference type="InterPro" id="IPR013783">
    <property type="entry name" value="Ig-like_fold"/>
</dbReference>
<keyword evidence="5" id="KW-0378">Hydrolase</keyword>
<evidence type="ECO:0000313" key="15">
    <source>
        <dbReference type="EMBL" id="TDP90876.1"/>
    </source>
</evidence>
<evidence type="ECO:0000256" key="1">
    <source>
        <dbReference type="ARBA" id="ARBA00022512"/>
    </source>
</evidence>
<keyword evidence="4 12" id="KW-0732">Signal</keyword>
<evidence type="ECO:0000259" key="14">
    <source>
        <dbReference type="PROSITE" id="PS50853"/>
    </source>
</evidence>
<feature type="transmembrane region" description="Helical" evidence="11">
    <location>
        <begin position="819"/>
        <end position="840"/>
    </location>
</feature>
<evidence type="ECO:0000256" key="8">
    <source>
        <dbReference type="ARBA" id="ARBA00023295"/>
    </source>
</evidence>
<keyword evidence="1" id="KW-0134">Cell wall</keyword>
<keyword evidence="8" id="KW-0326">Glycosidase</keyword>
<feature type="compositionally biased region" description="Pro residues" evidence="10">
    <location>
        <begin position="784"/>
        <end position="800"/>
    </location>
</feature>
<dbReference type="AlphaFoldDB" id="A0A4R6RXG0"/>
<evidence type="ECO:0000256" key="12">
    <source>
        <dbReference type="SAM" id="SignalP"/>
    </source>
</evidence>
<dbReference type="PROSITE" id="PS00138">
    <property type="entry name" value="SUBTILASE_SER"/>
    <property type="match status" value="1"/>
</dbReference>
<feature type="chain" id="PRO_5020913265" evidence="12">
    <location>
        <begin position="29"/>
        <end position="846"/>
    </location>
</feature>
<dbReference type="GO" id="GO:0004252">
    <property type="term" value="F:serine-type endopeptidase activity"/>
    <property type="evidence" value="ECO:0007669"/>
    <property type="project" value="InterPro"/>
</dbReference>
<evidence type="ECO:0000256" key="3">
    <source>
        <dbReference type="ARBA" id="ARBA00022670"/>
    </source>
</evidence>
<dbReference type="EMBL" id="SNYA01000006">
    <property type="protein sequence ID" value="TDP90876.1"/>
    <property type="molecule type" value="Genomic_DNA"/>
</dbReference>
<evidence type="ECO:0000256" key="10">
    <source>
        <dbReference type="SAM" id="MobiDB-lite"/>
    </source>
</evidence>
<sequence length="846" mass="84740">MRATVLKGIAVCAAIPLLVTLIGPSAYAEEPAEQTPGTTLTDRLVEAAAEGVTAPAELAEEVALPVAGGGSLTFDDAERVTATVVFESAPSEALLASVAGIAEVDTVLGAFPAATVRVAPARLGELAELPGVLSATPALRPFTGGAVASGGAASSARAGGPLAAAPRPSGEACGPIPIEADGPLHSAEARERFGVDGTGVTVGVISDSFGANALPTSWEADVAAGVLPGAGNPCGRTIPVEVISDMRTGSDEGRAMAQLVHGIAPGARILFADAGASEFEMAEHIGQLAAAGADIIVDDISWNSETTFQQGFIATAIEQVKASGVAYFTSAGNGTALGTRGASADRPISSWRTTAYRAAACPDWLLTGPRDPLANLGSYDCLDFDPDPAIETPFDTLQTGGAVGDGADAVSVVGSIAEPMFGITTSYEWRFYAVDPVTDEPKLLAIAPQIGEFFPGSIGRVSVPSGSEIRMVMVRTAFDPAAPSPAVQLQFMRGGEAFVERAHLGDGVNDVVGATTFGHAGDGSALSVAALDWRNPTVLRDYSSLGSTTLYYAPVDLTGPNPAQPLAAPITPQTPNIASVDGTQTSFFDDTGDPEYRFFGTSAAAPNAAAVAALAKSYVPGLSGGDLTAGIVNTARGPAAGGPVNPYTAFGIPDSSVFGAGIVDASALLESLTVLPGTPQGFRASEVTADSFVLSWDTASDAKQLQLEATPVAVVVADAPGETVPGAAGAAAATITAELAGDATSHKLTGLSSGTVYAVRLTAQNPVGSSDAATLEVATTSIAPKPPTTTPPTTTPPPTPSSAAPQSPLAQTGAGDTPLLALGAGAILLLGAAACGAVALRRRIVR</sequence>
<dbReference type="SUPFAM" id="SSF52743">
    <property type="entry name" value="Subtilisin-like"/>
    <property type="match status" value="1"/>
</dbReference>
<keyword evidence="9" id="KW-0624">Polysaccharide degradation</keyword>
<dbReference type="RefSeq" id="WP_133617255.1">
    <property type="nucleotide sequence ID" value="NZ_SNYA01000006.1"/>
</dbReference>
<evidence type="ECO:0000256" key="4">
    <source>
        <dbReference type="ARBA" id="ARBA00022729"/>
    </source>
</evidence>
<dbReference type="InterPro" id="IPR023828">
    <property type="entry name" value="Peptidase_S8_Ser-AS"/>
</dbReference>
<keyword evidence="11" id="KW-0472">Membrane</keyword>
<evidence type="ECO:0000256" key="11">
    <source>
        <dbReference type="SAM" id="Phobius"/>
    </source>
</evidence>
<keyword evidence="11" id="KW-0812">Transmembrane</keyword>
<dbReference type="InterPro" id="IPR036852">
    <property type="entry name" value="Peptidase_S8/S53_dom_sf"/>
</dbReference>
<dbReference type="InterPro" id="IPR003961">
    <property type="entry name" value="FN3_dom"/>
</dbReference>
<dbReference type="PROSITE" id="PS50853">
    <property type="entry name" value="FN3"/>
    <property type="match status" value="1"/>
</dbReference>
<dbReference type="Pfam" id="PF00082">
    <property type="entry name" value="Peptidase_S8"/>
    <property type="match status" value="1"/>
</dbReference>
<dbReference type="Gene3D" id="2.60.40.10">
    <property type="entry name" value="Immunoglobulins"/>
    <property type="match status" value="1"/>
</dbReference>
<evidence type="ECO:0000256" key="7">
    <source>
        <dbReference type="ARBA" id="ARBA00023088"/>
    </source>
</evidence>
<dbReference type="InterPro" id="IPR036116">
    <property type="entry name" value="FN3_sf"/>
</dbReference>
<keyword evidence="7" id="KW-0572">Peptidoglycan-anchor</keyword>
<dbReference type="SMART" id="SM00060">
    <property type="entry name" value="FN3"/>
    <property type="match status" value="1"/>
</dbReference>
<feature type="domain" description="Fibronectin type-III" evidence="14">
    <location>
        <begin position="678"/>
        <end position="783"/>
    </location>
</feature>